<dbReference type="InterPro" id="IPR052336">
    <property type="entry name" value="MlaD_Phospholipid_Transporter"/>
</dbReference>
<gene>
    <name evidence="3" type="ORF">FG87_01455</name>
</gene>
<dbReference type="Pfam" id="PF02470">
    <property type="entry name" value="MlaD"/>
    <property type="match status" value="1"/>
</dbReference>
<protein>
    <recommendedName>
        <fullName evidence="2">Mce/MlaD domain-containing protein</fullName>
    </recommendedName>
</protein>
<dbReference type="PANTHER" id="PTHR33371:SF18">
    <property type="entry name" value="MCE-FAMILY PROTEIN MCE3C"/>
    <property type="match status" value="1"/>
</dbReference>
<evidence type="ECO:0000259" key="2">
    <source>
        <dbReference type="Pfam" id="PF02470"/>
    </source>
</evidence>
<keyword evidence="4" id="KW-1185">Reference proteome</keyword>
<dbReference type="PANTHER" id="PTHR33371">
    <property type="entry name" value="INTERMEMBRANE PHOSPHOLIPID TRANSPORT SYSTEM BINDING PROTEIN MLAD-RELATED"/>
    <property type="match status" value="1"/>
</dbReference>
<evidence type="ECO:0000256" key="1">
    <source>
        <dbReference type="SAM" id="Phobius"/>
    </source>
</evidence>
<name>A0ABR4ZN14_9NOCA</name>
<keyword evidence="1" id="KW-0812">Transmembrane</keyword>
<dbReference type="Proteomes" id="UP000031364">
    <property type="component" value="Unassembled WGS sequence"/>
</dbReference>
<dbReference type="InterPro" id="IPR003399">
    <property type="entry name" value="Mce/MlaD"/>
</dbReference>
<sequence>MQRLTAPWRLLRELNYGTDTDPRIQRLLGVVGVVVVVLLLAVSAVVYLVPFGHRTVTAMLSDGGSVRVGDDVRIAGISVGSVRSLALTDDAVRMSFTVDNSVRLGADTTLDIRMLTPIGGHYVALEPAGAAPLGSKTIAADKVRLPYNLVQAMQDAQRPVAGVDGDTLRRNLADLTASLRESPGSVRTLTDALSTMVTTLDAQQEDVSRALAVADEYVSMLADSRTIVGAMLTKIGLMETQILDRRADVTEALRVATELFSRLAAIEPAWRQQLEPLAERILAAAPQLDQLGQRLGSVADQLARAGDRLRALITPQGFAIDQSHQIVTAAPICVPVPGRGC</sequence>
<organism evidence="3 4">
    <name type="scientific">Nocardia vulneris</name>
    <dbReference type="NCBI Taxonomy" id="1141657"/>
    <lineage>
        <taxon>Bacteria</taxon>
        <taxon>Bacillati</taxon>
        <taxon>Actinomycetota</taxon>
        <taxon>Actinomycetes</taxon>
        <taxon>Mycobacteriales</taxon>
        <taxon>Nocardiaceae</taxon>
        <taxon>Nocardia</taxon>
    </lineage>
</organism>
<feature type="transmembrane region" description="Helical" evidence="1">
    <location>
        <begin position="27"/>
        <end position="49"/>
    </location>
</feature>
<feature type="domain" description="Mce/MlaD" evidence="2">
    <location>
        <begin position="53"/>
        <end position="127"/>
    </location>
</feature>
<dbReference type="RefSeq" id="WP_082031797.1">
    <property type="nucleotide sequence ID" value="NZ_BDCI01000004.1"/>
</dbReference>
<keyword evidence="1" id="KW-1133">Transmembrane helix</keyword>
<proteinExistence type="predicted"/>
<dbReference type="EMBL" id="JNFP01000001">
    <property type="protein sequence ID" value="KIA66798.1"/>
    <property type="molecule type" value="Genomic_DNA"/>
</dbReference>
<reference evidence="3 4" key="1">
    <citation type="journal article" date="2014" name="Int. J. Syst. Evol. Microbiol.">
        <title>Nocardia vulneris sp. nov., isolated from wounds of human patients in North America.</title>
        <authorList>
            <person name="Lasker B.A."/>
            <person name="Bell M."/>
            <person name="Klenk H.P."/>
            <person name="Sproer C."/>
            <person name="Schumann C."/>
            <person name="Schumann P."/>
            <person name="Brown J.M."/>
        </authorList>
    </citation>
    <scope>NUCLEOTIDE SEQUENCE [LARGE SCALE GENOMIC DNA]</scope>
    <source>
        <strain evidence="3 4">W9851</strain>
    </source>
</reference>
<comment type="caution">
    <text evidence="3">The sequence shown here is derived from an EMBL/GenBank/DDBJ whole genome shotgun (WGS) entry which is preliminary data.</text>
</comment>
<evidence type="ECO:0000313" key="4">
    <source>
        <dbReference type="Proteomes" id="UP000031364"/>
    </source>
</evidence>
<evidence type="ECO:0000313" key="3">
    <source>
        <dbReference type="EMBL" id="KIA66798.1"/>
    </source>
</evidence>
<accession>A0ABR4ZN14</accession>
<keyword evidence="1" id="KW-0472">Membrane</keyword>